<keyword evidence="11" id="KW-0511">Multifunctional enzyme</keyword>
<evidence type="ECO:0000256" key="3">
    <source>
        <dbReference type="ARBA" id="ARBA00004910"/>
    </source>
</evidence>
<comment type="catalytic activity">
    <reaction evidence="12">
        <text>5-amino-6-(5-phospho-D-ribitylamino)uracil + NADP(+) = 5-amino-6-(5-phospho-D-ribosylamino)uracil + NADPH + H(+)</text>
        <dbReference type="Rhea" id="RHEA:17845"/>
        <dbReference type="ChEBI" id="CHEBI:15378"/>
        <dbReference type="ChEBI" id="CHEBI:57783"/>
        <dbReference type="ChEBI" id="CHEBI:58349"/>
        <dbReference type="ChEBI" id="CHEBI:58421"/>
        <dbReference type="ChEBI" id="CHEBI:58453"/>
        <dbReference type="EC" id="1.1.1.193"/>
    </reaction>
</comment>
<dbReference type="Pfam" id="PF01872">
    <property type="entry name" value="RibD_C"/>
    <property type="match status" value="1"/>
</dbReference>
<dbReference type="PANTHER" id="PTHR38011">
    <property type="entry name" value="DIHYDROFOLATE REDUCTASE FAMILY PROTEIN (AFU_ORTHOLOGUE AFUA_8G06820)"/>
    <property type="match status" value="1"/>
</dbReference>
<accession>A0ABQ5U2T1</accession>
<proteinExistence type="inferred from homology"/>
<dbReference type="InterPro" id="IPR024072">
    <property type="entry name" value="DHFR-like_dom_sf"/>
</dbReference>
<evidence type="ECO:0000256" key="1">
    <source>
        <dbReference type="ARBA" id="ARBA00002151"/>
    </source>
</evidence>
<protein>
    <recommendedName>
        <fullName evidence="12">Riboflavin biosynthesis protein RibD</fullName>
    </recommendedName>
    <domain>
        <recommendedName>
            <fullName evidence="12">Diaminohydroxyphosphoribosylaminopyrimidine deaminase</fullName>
            <shortName evidence="12">DRAP deaminase</shortName>
            <ecNumber evidence="12">3.5.4.26</ecNumber>
        </recommendedName>
        <alternativeName>
            <fullName evidence="12">Riboflavin-specific deaminase</fullName>
        </alternativeName>
    </domain>
    <domain>
        <recommendedName>
            <fullName evidence="12">5-amino-6-(5-phosphoribosylamino)uracil reductase</fullName>
            <ecNumber evidence="12">1.1.1.193</ecNumber>
        </recommendedName>
        <alternativeName>
            <fullName evidence="12">HTP reductase</fullName>
        </alternativeName>
    </domain>
</protein>
<keyword evidence="8 12" id="KW-0862">Zinc</keyword>
<keyword evidence="12" id="KW-0378">Hydrolase</keyword>
<comment type="catalytic activity">
    <reaction evidence="12">
        <text>2,5-diamino-6-hydroxy-4-(5-phosphoribosylamino)-pyrimidine + H2O + H(+) = 5-amino-6-(5-phospho-D-ribosylamino)uracil + NH4(+)</text>
        <dbReference type="Rhea" id="RHEA:21868"/>
        <dbReference type="ChEBI" id="CHEBI:15377"/>
        <dbReference type="ChEBI" id="CHEBI:15378"/>
        <dbReference type="ChEBI" id="CHEBI:28938"/>
        <dbReference type="ChEBI" id="CHEBI:58453"/>
        <dbReference type="ChEBI" id="CHEBI:58614"/>
        <dbReference type="EC" id="3.5.4.26"/>
    </reaction>
</comment>
<evidence type="ECO:0000256" key="5">
    <source>
        <dbReference type="ARBA" id="ARBA00007417"/>
    </source>
</evidence>
<evidence type="ECO:0000259" key="13">
    <source>
        <dbReference type="PROSITE" id="PS51747"/>
    </source>
</evidence>
<dbReference type="InterPro" id="IPR004794">
    <property type="entry name" value="Eubact_RibD"/>
</dbReference>
<evidence type="ECO:0000256" key="12">
    <source>
        <dbReference type="PIRNR" id="PIRNR006769"/>
    </source>
</evidence>
<keyword evidence="6 12" id="KW-0686">Riboflavin biosynthesis</keyword>
<dbReference type="SUPFAM" id="SSF53927">
    <property type="entry name" value="Cytidine deaminase-like"/>
    <property type="match status" value="1"/>
</dbReference>
<dbReference type="PANTHER" id="PTHR38011:SF7">
    <property type="entry name" value="2,5-DIAMINO-6-RIBOSYLAMINO-4(3H)-PYRIMIDINONE 5'-PHOSPHATE REDUCTASE"/>
    <property type="match status" value="1"/>
</dbReference>
<comment type="pathway">
    <text evidence="3 12">Cofactor biosynthesis; riboflavin biosynthesis; 5-amino-6-(D-ribitylamino)uracil from GTP: step 3/4.</text>
</comment>
<comment type="function">
    <text evidence="1 12">Converts 2,5-diamino-6-(ribosylamino)-4(3h)-pyrimidinone 5'-phosphate into 5-amino-6-(ribosylamino)-2,4(1h,3h)-pyrimidinedione 5'-phosphate.</text>
</comment>
<evidence type="ECO:0000256" key="7">
    <source>
        <dbReference type="ARBA" id="ARBA00022723"/>
    </source>
</evidence>
<evidence type="ECO:0000313" key="15">
    <source>
        <dbReference type="Proteomes" id="UP001161409"/>
    </source>
</evidence>
<keyword evidence="10 12" id="KW-0560">Oxidoreductase</keyword>
<dbReference type="InterPro" id="IPR002734">
    <property type="entry name" value="RibDG_C"/>
</dbReference>
<dbReference type="Proteomes" id="UP001161409">
    <property type="component" value="Unassembled WGS sequence"/>
</dbReference>
<dbReference type="PIRSF" id="PIRSF006769">
    <property type="entry name" value="RibD"/>
    <property type="match status" value="1"/>
</dbReference>
<dbReference type="PROSITE" id="PS51747">
    <property type="entry name" value="CYT_DCMP_DEAMINASES_2"/>
    <property type="match status" value="1"/>
</dbReference>
<comment type="cofactor">
    <cofactor evidence="12">
        <name>Zn(2+)</name>
        <dbReference type="ChEBI" id="CHEBI:29105"/>
    </cofactor>
    <text evidence="12">Binds 1 zinc ion.</text>
</comment>
<evidence type="ECO:0000256" key="4">
    <source>
        <dbReference type="ARBA" id="ARBA00005259"/>
    </source>
</evidence>
<comment type="similarity">
    <text evidence="5 12">In the C-terminal section; belongs to the HTP reductase family.</text>
</comment>
<feature type="domain" description="CMP/dCMP-type deaminase" evidence="13">
    <location>
        <begin position="1"/>
        <end position="117"/>
    </location>
</feature>
<comment type="pathway">
    <text evidence="2 12">Cofactor biosynthesis; riboflavin biosynthesis; 5-amino-6-(D-ribitylamino)uracil from GTP: step 2/4.</text>
</comment>
<sequence>MALALRLARRGLGRVAPNPAVGCVIVRDGVVVGRGWTQPGGRPHAEVGALAAAGEQARGATAYVTLEPCSHHGKTPPCCDALIDAGVARVVVAVQDPDGRVNGQGLARLKQAGITVTTGLCETEARTLNEGFMLAKTAGRPVVTLKMATSLDGKIATKTGNSKWITGDAARRYGHLLRASHDAIMVGVGTALADNPSLTCRIDGLLDRSPVRIVADTRLSLPLTSELVKTARQVPVWIVTVPGNDPDRLEAFRDLGVEIIEVKPSESGFAHMKTALDVLAQRGITRLLVEGGSHLQASLVKEHLADYLMWFRAAKIIGGDGISALQSIGLTNVGLAPSLELLETRRVGGDQLEKYLLRK</sequence>
<dbReference type="PROSITE" id="PS00903">
    <property type="entry name" value="CYT_DCMP_DEAMINASES_1"/>
    <property type="match status" value="1"/>
</dbReference>
<evidence type="ECO:0000256" key="6">
    <source>
        <dbReference type="ARBA" id="ARBA00022619"/>
    </source>
</evidence>
<dbReference type="NCBIfam" id="TIGR00326">
    <property type="entry name" value="eubact_ribD"/>
    <property type="match status" value="1"/>
</dbReference>
<dbReference type="EC" id="1.1.1.193" evidence="12"/>
<comment type="caution">
    <text evidence="14">The sequence shown here is derived from an EMBL/GenBank/DDBJ whole genome shotgun (WGS) entry which is preliminary data.</text>
</comment>
<dbReference type="InterPro" id="IPR050765">
    <property type="entry name" value="Riboflavin_Biosynth_HTPR"/>
</dbReference>
<evidence type="ECO:0000313" key="14">
    <source>
        <dbReference type="EMBL" id="GLQ06469.1"/>
    </source>
</evidence>
<dbReference type="InterPro" id="IPR016192">
    <property type="entry name" value="APOBEC/CMP_deaminase_Zn-bd"/>
</dbReference>
<name>A0ABQ5U2T1_9PROT</name>
<dbReference type="CDD" id="cd01284">
    <property type="entry name" value="Riboflavin_deaminase-reductase"/>
    <property type="match status" value="1"/>
</dbReference>
<evidence type="ECO:0000256" key="2">
    <source>
        <dbReference type="ARBA" id="ARBA00004882"/>
    </source>
</evidence>
<evidence type="ECO:0000256" key="10">
    <source>
        <dbReference type="ARBA" id="ARBA00023002"/>
    </source>
</evidence>
<gene>
    <name evidence="14" type="ORF">GCM10007924_16900</name>
</gene>
<evidence type="ECO:0000256" key="9">
    <source>
        <dbReference type="ARBA" id="ARBA00022857"/>
    </source>
</evidence>
<reference evidence="14" key="2">
    <citation type="submission" date="2023-01" db="EMBL/GenBank/DDBJ databases">
        <title>Draft genome sequence of Sneathiella chinensis strain NBRC 103408.</title>
        <authorList>
            <person name="Sun Q."/>
            <person name="Mori K."/>
        </authorList>
    </citation>
    <scope>NUCLEOTIDE SEQUENCE</scope>
    <source>
        <strain evidence="14">NBRC 103408</strain>
    </source>
</reference>
<keyword evidence="7 12" id="KW-0479">Metal-binding</keyword>
<dbReference type="NCBIfam" id="TIGR00227">
    <property type="entry name" value="ribD_Cterm"/>
    <property type="match status" value="1"/>
</dbReference>
<dbReference type="SUPFAM" id="SSF53597">
    <property type="entry name" value="Dihydrofolate reductase-like"/>
    <property type="match status" value="1"/>
</dbReference>
<comment type="similarity">
    <text evidence="4 12">In the N-terminal section; belongs to the cytidine and deoxycytidylate deaminase family.</text>
</comment>
<keyword evidence="9 12" id="KW-0521">NADP</keyword>
<dbReference type="InterPro" id="IPR002125">
    <property type="entry name" value="CMP_dCMP_dom"/>
</dbReference>
<dbReference type="EMBL" id="BSNF01000006">
    <property type="protein sequence ID" value="GLQ06469.1"/>
    <property type="molecule type" value="Genomic_DNA"/>
</dbReference>
<keyword evidence="15" id="KW-1185">Reference proteome</keyword>
<dbReference type="EC" id="3.5.4.26" evidence="12"/>
<reference evidence="14" key="1">
    <citation type="journal article" date="2014" name="Int. J. Syst. Evol. Microbiol.">
        <title>Complete genome of a new Firmicutes species belonging to the dominant human colonic microbiota ('Ruminococcus bicirculans') reveals two chromosomes and a selective capacity to utilize plant glucans.</title>
        <authorList>
            <consortium name="NISC Comparative Sequencing Program"/>
            <person name="Wegmann U."/>
            <person name="Louis P."/>
            <person name="Goesmann A."/>
            <person name="Henrissat B."/>
            <person name="Duncan S.H."/>
            <person name="Flint H.J."/>
        </authorList>
    </citation>
    <scope>NUCLEOTIDE SEQUENCE</scope>
    <source>
        <strain evidence="14">NBRC 103408</strain>
    </source>
</reference>
<evidence type="ECO:0000256" key="8">
    <source>
        <dbReference type="ARBA" id="ARBA00022833"/>
    </source>
</evidence>
<dbReference type="InterPro" id="IPR016193">
    <property type="entry name" value="Cytidine_deaminase-like"/>
</dbReference>
<evidence type="ECO:0000256" key="11">
    <source>
        <dbReference type="ARBA" id="ARBA00023268"/>
    </source>
</evidence>
<dbReference type="Gene3D" id="3.40.140.10">
    <property type="entry name" value="Cytidine Deaminase, domain 2"/>
    <property type="match status" value="1"/>
</dbReference>
<dbReference type="InterPro" id="IPR011549">
    <property type="entry name" value="RibD_C"/>
</dbReference>
<dbReference type="Pfam" id="PF00383">
    <property type="entry name" value="dCMP_cyt_deam_1"/>
    <property type="match status" value="1"/>
</dbReference>
<dbReference type="Gene3D" id="3.40.430.10">
    <property type="entry name" value="Dihydrofolate Reductase, subunit A"/>
    <property type="match status" value="1"/>
</dbReference>
<organism evidence="14 15">
    <name type="scientific">Sneathiella chinensis</name>
    <dbReference type="NCBI Taxonomy" id="349750"/>
    <lineage>
        <taxon>Bacteria</taxon>
        <taxon>Pseudomonadati</taxon>
        <taxon>Pseudomonadota</taxon>
        <taxon>Alphaproteobacteria</taxon>
        <taxon>Sneathiellales</taxon>
        <taxon>Sneathiellaceae</taxon>
        <taxon>Sneathiella</taxon>
    </lineage>
</organism>